<accession>Q8IGF8</accession>
<evidence type="ECO:0000256" key="1">
    <source>
        <dbReference type="SAM" id="Phobius"/>
    </source>
</evidence>
<reference evidence="2" key="1">
    <citation type="submission" date="2002-11" db="EMBL/GenBank/DDBJ databases">
        <authorList>
            <person name="Stapleton M."/>
            <person name="Brokstein P."/>
            <person name="Hong L."/>
            <person name="Agbayani A."/>
            <person name="Carlson J."/>
            <person name="Champe M."/>
            <person name="Chavez C."/>
            <person name="Dorsett V."/>
            <person name="Dresnek D."/>
            <person name="Farfan D."/>
            <person name="Frise E."/>
            <person name="George R."/>
            <person name="Gonzalez M."/>
            <person name="Guarin H."/>
            <person name="Kronmiller B."/>
            <person name="Li P."/>
            <person name="Liao G."/>
            <person name="Miranda A."/>
            <person name="Mungall C.J."/>
            <person name="Nunoo J."/>
            <person name="Pacleb J."/>
            <person name="Paragas V."/>
            <person name="Park S."/>
            <person name="Patel S."/>
            <person name="Phouanenavong S."/>
            <person name="Wan K."/>
            <person name="Yu C."/>
            <person name="Lewis S.E."/>
            <person name="Rubin G.M."/>
            <person name="Celniker S."/>
        </authorList>
    </citation>
    <scope>NUCLEOTIDE SEQUENCE</scope>
    <source>
        <strain evidence="2">Berkeley</strain>
    </source>
</reference>
<keyword evidence="1" id="KW-1133">Transmembrane helix</keyword>
<dbReference type="EMBL" id="BT001804">
    <property type="protein sequence ID" value="AAN71559.1"/>
    <property type="molecule type" value="mRNA"/>
</dbReference>
<evidence type="ECO:0000313" key="2">
    <source>
        <dbReference type="EMBL" id="AAN71559.1"/>
    </source>
</evidence>
<sequence>MALWPELSLHQHNHCLLLFLLFLVASFSCIFVRHFALLPFVLAKQLLVMAYGYYLPFLVSRSPFFGLIHLYFLKILAFTIRVLPVFTVCINLIFGSAKKKKK</sequence>
<dbReference type="AlphaFoldDB" id="Q8IGF8"/>
<keyword evidence="1" id="KW-0812">Transmembrane</keyword>
<feature type="transmembrane region" description="Helical" evidence="1">
    <location>
        <begin position="67"/>
        <end position="94"/>
    </location>
</feature>
<keyword evidence="1" id="KW-0472">Membrane</keyword>
<proteinExistence type="evidence at transcript level"/>
<feature type="non-terminal residue" evidence="2">
    <location>
        <position position="102"/>
    </location>
</feature>
<organism evidence="2">
    <name type="scientific">Drosophila melanogaster</name>
    <name type="common">Fruit fly</name>
    <dbReference type="NCBI Taxonomy" id="7227"/>
    <lineage>
        <taxon>Eukaryota</taxon>
        <taxon>Metazoa</taxon>
        <taxon>Ecdysozoa</taxon>
        <taxon>Arthropoda</taxon>
        <taxon>Hexapoda</taxon>
        <taxon>Insecta</taxon>
        <taxon>Pterygota</taxon>
        <taxon>Neoptera</taxon>
        <taxon>Endopterygota</taxon>
        <taxon>Diptera</taxon>
        <taxon>Brachycera</taxon>
        <taxon>Muscomorpha</taxon>
        <taxon>Ephydroidea</taxon>
        <taxon>Drosophilidae</taxon>
        <taxon>Drosophila</taxon>
        <taxon>Sophophora</taxon>
    </lineage>
</organism>
<name>Q8IGF8_DROME</name>
<protein>
    <submittedName>
        <fullName evidence="2">RH30043p</fullName>
    </submittedName>
</protein>